<evidence type="ECO:0000256" key="1">
    <source>
        <dbReference type="SAM" id="MobiDB-lite"/>
    </source>
</evidence>
<accession>A0ABQ5E015</accession>
<dbReference type="EMBL" id="BQNB010015838">
    <property type="protein sequence ID" value="GJT44725.1"/>
    <property type="molecule type" value="Genomic_DNA"/>
</dbReference>
<feature type="compositionally biased region" description="Basic and acidic residues" evidence="1">
    <location>
        <begin position="98"/>
        <end position="113"/>
    </location>
</feature>
<protein>
    <submittedName>
        <fullName evidence="2">Uncharacterized protein</fullName>
    </submittedName>
</protein>
<gene>
    <name evidence="2" type="ORF">Tco_0953440</name>
</gene>
<organism evidence="2 3">
    <name type="scientific">Tanacetum coccineum</name>
    <dbReference type="NCBI Taxonomy" id="301880"/>
    <lineage>
        <taxon>Eukaryota</taxon>
        <taxon>Viridiplantae</taxon>
        <taxon>Streptophyta</taxon>
        <taxon>Embryophyta</taxon>
        <taxon>Tracheophyta</taxon>
        <taxon>Spermatophyta</taxon>
        <taxon>Magnoliopsida</taxon>
        <taxon>eudicotyledons</taxon>
        <taxon>Gunneridae</taxon>
        <taxon>Pentapetalae</taxon>
        <taxon>asterids</taxon>
        <taxon>campanulids</taxon>
        <taxon>Asterales</taxon>
        <taxon>Asteraceae</taxon>
        <taxon>Asteroideae</taxon>
        <taxon>Anthemideae</taxon>
        <taxon>Anthemidinae</taxon>
        <taxon>Tanacetum</taxon>
    </lineage>
</organism>
<reference evidence="2" key="2">
    <citation type="submission" date="2022-01" db="EMBL/GenBank/DDBJ databases">
        <authorList>
            <person name="Yamashiro T."/>
            <person name="Shiraishi A."/>
            <person name="Satake H."/>
            <person name="Nakayama K."/>
        </authorList>
    </citation>
    <scope>NUCLEOTIDE SEQUENCE</scope>
</reference>
<reference evidence="2" key="1">
    <citation type="journal article" date="2022" name="Int. J. Mol. Sci.">
        <title>Draft Genome of Tanacetum Coccineum: Genomic Comparison of Closely Related Tanacetum-Family Plants.</title>
        <authorList>
            <person name="Yamashiro T."/>
            <person name="Shiraishi A."/>
            <person name="Nakayama K."/>
            <person name="Satake H."/>
        </authorList>
    </citation>
    <scope>NUCLEOTIDE SEQUENCE</scope>
</reference>
<comment type="caution">
    <text evidence="2">The sequence shown here is derived from an EMBL/GenBank/DDBJ whole genome shotgun (WGS) entry which is preliminary data.</text>
</comment>
<proteinExistence type="predicted"/>
<keyword evidence="3" id="KW-1185">Reference proteome</keyword>
<feature type="region of interest" description="Disordered" evidence="1">
    <location>
        <begin position="73"/>
        <end position="125"/>
    </location>
</feature>
<name>A0ABQ5E015_9ASTR</name>
<sequence length="205" mass="23260">MRALIKEEFNTQLPQILPQAVSDFANPVVEKNVTESEEVVVLIRSSSQPMSTYEVTASLSEFELTKILIDNMEKNKSDQGTKRRKSKKMLSHPNIQEEPSHTVDDSGVQHDQEIETGNNDDQPTDKETWISQVARAKEPCNSFDELMDTSFDFFAFVLNQVNIKDLTQEILVGPAFELLKGTCKNLKELECPFEECSKATTERLD</sequence>
<evidence type="ECO:0000313" key="2">
    <source>
        <dbReference type="EMBL" id="GJT44725.1"/>
    </source>
</evidence>
<dbReference type="Proteomes" id="UP001151760">
    <property type="component" value="Unassembled WGS sequence"/>
</dbReference>
<evidence type="ECO:0000313" key="3">
    <source>
        <dbReference type="Proteomes" id="UP001151760"/>
    </source>
</evidence>